<dbReference type="PANTHER" id="PTHR38462">
    <property type="entry name" value="EXONUCLEASE-LIKE PROTEIN"/>
    <property type="match status" value="1"/>
</dbReference>
<reference evidence="2" key="1">
    <citation type="submission" date="2020-10" db="EMBL/GenBank/DDBJ databases">
        <authorList>
            <person name="Gilroy R."/>
        </authorList>
    </citation>
    <scope>NUCLEOTIDE SEQUENCE</scope>
    <source>
        <strain evidence="2">CHK178-757</strain>
    </source>
</reference>
<evidence type="ECO:0000313" key="3">
    <source>
        <dbReference type="Proteomes" id="UP000823927"/>
    </source>
</evidence>
<sequence>MVTRTYTITEKDFPSACTDAIELIQNEPLLRSGVFFDIETTGFSPASCALYLMGCCTFDGRHWQLTQWMAEDESLEEQRMVLEHFLKAIENAPAIISYNGTTFDLPFIEKKCMQAGLSPDFSRWNHVDLYKEVRSLKTLLSLENLKQKTVERFLGIYREDTYSGGALIPIYKAYVKTHTSAMEDLLLLHNFEDIKDMLFILPVLAYRRVLYDGDVSLCRDPKSQFPATGDAHSPGAAVAGTQKPCTGCSLSVTLTPKLALPAALPEKVIPLPGKPELALKLCVRPGQLRLDLPLIQGEMKYFYDNFKDYYYLPQEDYAIHKSIAAYVDKDCRKKATAKTCYTKKTGVFLPQPEKIISPAFKRQYEDKVLWFEYRQTLWDDPDFLSAIQRFLRLFVQGSF</sequence>
<dbReference type="Pfam" id="PF13482">
    <property type="entry name" value="RNase_H_2"/>
    <property type="match status" value="1"/>
</dbReference>
<name>A0A9D1JRQ9_9FIRM</name>
<dbReference type="Proteomes" id="UP000823927">
    <property type="component" value="Unassembled WGS sequence"/>
</dbReference>
<dbReference type="Gene3D" id="3.30.420.10">
    <property type="entry name" value="Ribonuclease H-like superfamily/Ribonuclease H"/>
    <property type="match status" value="1"/>
</dbReference>
<proteinExistence type="predicted"/>
<dbReference type="SUPFAM" id="SSF53098">
    <property type="entry name" value="Ribonuclease H-like"/>
    <property type="match status" value="1"/>
</dbReference>
<dbReference type="InterPro" id="IPR036397">
    <property type="entry name" value="RNaseH_sf"/>
</dbReference>
<dbReference type="InterPro" id="IPR012337">
    <property type="entry name" value="RNaseH-like_sf"/>
</dbReference>
<dbReference type="GO" id="GO:0003676">
    <property type="term" value="F:nucleic acid binding"/>
    <property type="evidence" value="ECO:0007669"/>
    <property type="project" value="InterPro"/>
</dbReference>
<organism evidence="2 3">
    <name type="scientific">Candidatus Scybalocola faecigallinarum</name>
    <dbReference type="NCBI Taxonomy" id="2840941"/>
    <lineage>
        <taxon>Bacteria</taxon>
        <taxon>Bacillati</taxon>
        <taxon>Bacillota</taxon>
        <taxon>Clostridia</taxon>
        <taxon>Lachnospirales</taxon>
        <taxon>Lachnospiraceae</taxon>
        <taxon>Lachnospiraceae incertae sedis</taxon>
        <taxon>Candidatus Scybalocola (ex Gilroy et al. 2021)</taxon>
    </lineage>
</organism>
<gene>
    <name evidence="2" type="ORF">IAB46_13490</name>
</gene>
<evidence type="ECO:0000259" key="1">
    <source>
        <dbReference type="Pfam" id="PF13482"/>
    </source>
</evidence>
<evidence type="ECO:0000313" key="2">
    <source>
        <dbReference type="EMBL" id="HIS48537.1"/>
    </source>
</evidence>
<accession>A0A9D1JRQ9</accession>
<dbReference type="PANTHER" id="PTHR38462:SF1">
    <property type="entry name" value="YPRB RIBONUCLEASE H-LIKE DOMAIN-CONTAINING PROTEIN"/>
    <property type="match status" value="1"/>
</dbReference>
<feature type="domain" description="YprB ribonuclease H-like" evidence="1">
    <location>
        <begin position="34"/>
        <end position="200"/>
    </location>
</feature>
<dbReference type="InterPro" id="IPR038720">
    <property type="entry name" value="YprB_RNase_H-like_dom"/>
</dbReference>
<reference evidence="2" key="2">
    <citation type="journal article" date="2021" name="PeerJ">
        <title>Extensive microbial diversity within the chicken gut microbiome revealed by metagenomics and culture.</title>
        <authorList>
            <person name="Gilroy R."/>
            <person name="Ravi A."/>
            <person name="Getino M."/>
            <person name="Pursley I."/>
            <person name="Horton D.L."/>
            <person name="Alikhan N.F."/>
            <person name="Baker D."/>
            <person name="Gharbi K."/>
            <person name="Hall N."/>
            <person name="Watson M."/>
            <person name="Adriaenssens E.M."/>
            <person name="Foster-Nyarko E."/>
            <person name="Jarju S."/>
            <person name="Secka A."/>
            <person name="Antonio M."/>
            <person name="Oren A."/>
            <person name="Chaudhuri R.R."/>
            <person name="La Ragione R."/>
            <person name="Hildebrand F."/>
            <person name="Pallen M.J."/>
        </authorList>
    </citation>
    <scope>NUCLEOTIDE SEQUENCE</scope>
    <source>
        <strain evidence="2">CHK178-757</strain>
    </source>
</reference>
<protein>
    <submittedName>
        <fullName evidence="2">Ribonuclease H-like domain-containing protein</fullName>
    </submittedName>
</protein>
<comment type="caution">
    <text evidence="2">The sequence shown here is derived from an EMBL/GenBank/DDBJ whole genome shotgun (WGS) entry which is preliminary data.</text>
</comment>
<dbReference type="AlphaFoldDB" id="A0A9D1JRQ9"/>
<dbReference type="EMBL" id="DVIT01000058">
    <property type="protein sequence ID" value="HIS48537.1"/>
    <property type="molecule type" value="Genomic_DNA"/>
</dbReference>